<evidence type="ECO:0000313" key="2">
    <source>
        <dbReference type="EMBL" id="KAG7085307.1"/>
    </source>
</evidence>
<evidence type="ECO:0000313" key="4">
    <source>
        <dbReference type="Proteomes" id="UP001049176"/>
    </source>
</evidence>
<comment type="caution">
    <text evidence="3">The sequence shown here is derived from an EMBL/GenBank/DDBJ whole genome shotgun (WGS) entry which is preliminary data.</text>
</comment>
<dbReference type="OrthoDB" id="3038115at2759"/>
<gene>
    <name evidence="3" type="ORF">E1B28_008483</name>
    <name evidence="2" type="ORF">E1B28_013847</name>
</gene>
<dbReference type="InterPro" id="IPR018306">
    <property type="entry name" value="Phage_T5_Orf172_DNA-bd"/>
</dbReference>
<dbReference type="KEGG" id="more:E1B28_008483"/>
<dbReference type="RefSeq" id="XP_043008577.1">
    <property type="nucleotide sequence ID" value="XM_043153293.1"/>
</dbReference>
<dbReference type="AlphaFoldDB" id="A0A9P7RZ63"/>
<dbReference type="Proteomes" id="UP001049176">
    <property type="component" value="Chromosome 5"/>
</dbReference>
<dbReference type="GeneID" id="66077559"/>
<reference evidence="3" key="1">
    <citation type="journal article" date="2021" name="Genome Biol. Evol.">
        <title>The assembled and annotated genome of the fairy-ring fungus Marasmius oreades.</title>
        <authorList>
            <person name="Hiltunen M."/>
            <person name="Ament-Velasquez S.L."/>
            <person name="Johannesson H."/>
        </authorList>
    </citation>
    <scope>NUCLEOTIDE SEQUENCE</scope>
    <source>
        <strain evidence="3">03SP1</strain>
    </source>
</reference>
<dbReference type="EMBL" id="MU249552">
    <property type="protein sequence ID" value="KAG7085307.1"/>
    <property type="molecule type" value="Genomic_DNA"/>
</dbReference>
<feature type="domain" description="Bacteriophage T5 Orf172 DNA-binding" evidence="1">
    <location>
        <begin position="25"/>
        <end position="112"/>
    </location>
</feature>
<proteinExistence type="predicted"/>
<keyword evidence="4" id="KW-1185">Reference proteome</keyword>
<sequence length="126" mass="15055">MVVYRSIASKYLKRRQKGYQREEAGWIYLVKGKWNGEEFLKIGRSINVSRRLKEHKRCKINDWTVLGKWWVPLSHRTEALIHLSMRLLGFRKAGQRCRCGISHRERFVFNARGGERLARSLIYLHL</sequence>
<protein>
    <recommendedName>
        <fullName evidence="1">Bacteriophage T5 Orf172 DNA-binding domain-containing protein</fullName>
    </recommendedName>
</protein>
<dbReference type="EMBL" id="CM032185">
    <property type="protein sequence ID" value="KAG7092107.1"/>
    <property type="molecule type" value="Genomic_DNA"/>
</dbReference>
<accession>A0A9P7RZ63</accession>
<dbReference type="Pfam" id="PF10544">
    <property type="entry name" value="T5orf172"/>
    <property type="match status" value="1"/>
</dbReference>
<evidence type="ECO:0000259" key="1">
    <source>
        <dbReference type="Pfam" id="PF10544"/>
    </source>
</evidence>
<name>A0A9P7RZ63_9AGAR</name>
<evidence type="ECO:0000313" key="3">
    <source>
        <dbReference type="EMBL" id="KAG7092107.1"/>
    </source>
</evidence>
<organism evidence="3 4">
    <name type="scientific">Marasmius oreades</name>
    <name type="common">fairy-ring Marasmius</name>
    <dbReference type="NCBI Taxonomy" id="181124"/>
    <lineage>
        <taxon>Eukaryota</taxon>
        <taxon>Fungi</taxon>
        <taxon>Dikarya</taxon>
        <taxon>Basidiomycota</taxon>
        <taxon>Agaricomycotina</taxon>
        <taxon>Agaricomycetes</taxon>
        <taxon>Agaricomycetidae</taxon>
        <taxon>Agaricales</taxon>
        <taxon>Marasmiineae</taxon>
        <taxon>Marasmiaceae</taxon>
        <taxon>Marasmius</taxon>
    </lineage>
</organism>